<dbReference type="SMART" id="SM00448">
    <property type="entry name" value="REC"/>
    <property type="match status" value="1"/>
</dbReference>
<reference evidence="3 4" key="1">
    <citation type="journal article" date="2015" name="Genome Announc.">
        <title>Draft Genome Sequences of Marine Isolates of Thalassomonas viridans and Thalassomonas actiniarum.</title>
        <authorList>
            <person name="Olonade I."/>
            <person name="van Zyl L.J."/>
            <person name="Trindade M."/>
        </authorList>
    </citation>
    <scope>NUCLEOTIDE SEQUENCE [LARGE SCALE GENOMIC DNA]</scope>
    <source>
        <strain evidence="3 4">XOM25</strain>
    </source>
</reference>
<dbReference type="InterPro" id="IPR011006">
    <property type="entry name" value="CheY-like_superfamily"/>
</dbReference>
<evidence type="ECO:0000259" key="2">
    <source>
        <dbReference type="PROSITE" id="PS50110"/>
    </source>
</evidence>
<evidence type="ECO:0000313" key="4">
    <source>
        <dbReference type="Proteomes" id="UP000032352"/>
    </source>
</evidence>
<evidence type="ECO:0000313" key="3">
    <source>
        <dbReference type="EMBL" id="WDE07561.1"/>
    </source>
</evidence>
<dbReference type="SUPFAM" id="SSF52172">
    <property type="entry name" value="CheY-like"/>
    <property type="match status" value="1"/>
</dbReference>
<dbReference type="InterPro" id="IPR001789">
    <property type="entry name" value="Sig_transdc_resp-reg_receiver"/>
</dbReference>
<dbReference type="EMBL" id="CP059733">
    <property type="protein sequence ID" value="WDE07561.1"/>
    <property type="molecule type" value="Genomic_DNA"/>
</dbReference>
<dbReference type="Pfam" id="PF00072">
    <property type="entry name" value="Response_reg"/>
    <property type="match status" value="1"/>
</dbReference>
<evidence type="ECO:0000256" key="1">
    <source>
        <dbReference type="PROSITE-ProRule" id="PRU00169"/>
    </source>
</evidence>
<sequence>MQSHGEEVTLFLVEDDDIDAMAIERSLRKQKIANPLLRAYDGAQALEMLRDGTVAKPYTILLDIQMPRMNGLEFLTELRKDEALADSVVFILTTSEAEQDIVQSYYHHVAGYFVKNEAGANFCNCICMLDSYWKIVHAPV</sequence>
<accession>A0AAF0CBP4</accession>
<dbReference type="Proteomes" id="UP000032352">
    <property type="component" value="Chromosome"/>
</dbReference>
<dbReference type="PANTHER" id="PTHR44520">
    <property type="entry name" value="RESPONSE REGULATOR RCP1-RELATED"/>
    <property type="match status" value="1"/>
</dbReference>
<dbReference type="CDD" id="cd17557">
    <property type="entry name" value="REC_Rcp-like"/>
    <property type="match status" value="1"/>
</dbReference>
<organism evidence="3 4">
    <name type="scientific">Thalassomonas viridans</name>
    <dbReference type="NCBI Taxonomy" id="137584"/>
    <lineage>
        <taxon>Bacteria</taxon>
        <taxon>Pseudomonadati</taxon>
        <taxon>Pseudomonadota</taxon>
        <taxon>Gammaproteobacteria</taxon>
        <taxon>Alteromonadales</taxon>
        <taxon>Colwelliaceae</taxon>
        <taxon>Thalassomonas</taxon>
    </lineage>
</organism>
<gene>
    <name evidence="3" type="ORF">SG34_012135</name>
</gene>
<feature type="domain" description="Response regulatory" evidence="2">
    <location>
        <begin position="9"/>
        <end position="130"/>
    </location>
</feature>
<dbReference type="RefSeq" id="WP_044836839.1">
    <property type="nucleotide sequence ID" value="NZ_CP059733.1"/>
</dbReference>
<dbReference type="GO" id="GO:0000160">
    <property type="term" value="P:phosphorelay signal transduction system"/>
    <property type="evidence" value="ECO:0007669"/>
    <property type="project" value="InterPro"/>
</dbReference>
<reference evidence="3 4" key="2">
    <citation type="journal article" date="2022" name="Mar. Drugs">
        <title>Bioassay-Guided Fractionation Leads to the Detection of Cholic Acid Generated by the Rare Thalassomonas sp.</title>
        <authorList>
            <person name="Pheiffer F."/>
            <person name="Schneider Y.K."/>
            <person name="Hansen E.H."/>
            <person name="Andersen J.H."/>
            <person name="Isaksson J."/>
            <person name="Busche T."/>
            <person name="R C."/>
            <person name="Kalinowski J."/>
            <person name="Zyl L.V."/>
            <person name="Trindade M."/>
        </authorList>
    </citation>
    <scope>NUCLEOTIDE SEQUENCE [LARGE SCALE GENOMIC DNA]</scope>
    <source>
        <strain evidence="3 4">XOM25</strain>
    </source>
</reference>
<proteinExistence type="predicted"/>
<keyword evidence="1" id="KW-0597">Phosphoprotein</keyword>
<name>A0AAF0CBP4_9GAMM</name>
<keyword evidence="4" id="KW-1185">Reference proteome</keyword>
<dbReference type="PANTHER" id="PTHR44520:SF2">
    <property type="entry name" value="RESPONSE REGULATOR RCP1"/>
    <property type="match status" value="1"/>
</dbReference>
<feature type="modified residue" description="4-aspartylphosphate" evidence="1">
    <location>
        <position position="63"/>
    </location>
</feature>
<dbReference type="KEGG" id="tvd:SG34_012135"/>
<protein>
    <submittedName>
        <fullName evidence="3">Response regulator</fullName>
    </submittedName>
</protein>
<dbReference type="PROSITE" id="PS50110">
    <property type="entry name" value="RESPONSE_REGULATORY"/>
    <property type="match status" value="1"/>
</dbReference>
<dbReference type="InterPro" id="IPR052893">
    <property type="entry name" value="TCS_response_regulator"/>
</dbReference>
<dbReference type="Gene3D" id="3.40.50.2300">
    <property type="match status" value="1"/>
</dbReference>
<dbReference type="AlphaFoldDB" id="A0AAF0CBP4"/>